<dbReference type="Proteomes" id="UP000799755">
    <property type="component" value="Unassembled WGS sequence"/>
</dbReference>
<feature type="non-terminal residue" evidence="1">
    <location>
        <position position="1"/>
    </location>
</feature>
<name>A0ACB6QIL1_9PLEO</name>
<reference evidence="1" key="1">
    <citation type="journal article" date="2020" name="Stud. Mycol.">
        <title>101 Dothideomycetes genomes: a test case for predicting lifestyles and emergence of pathogens.</title>
        <authorList>
            <person name="Haridas S."/>
            <person name="Albert R."/>
            <person name="Binder M."/>
            <person name="Bloem J."/>
            <person name="Labutti K."/>
            <person name="Salamov A."/>
            <person name="Andreopoulos B."/>
            <person name="Baker S."/>
            <person name="Barry K."/>
            <person name="Bills G."/>
            <person name="Bluhm B."/>
            <person name="Cannon C."/>
            <person name="Castanera R."/>
            <person name="Culley D."/>
            <person name="Daum C."/>
            <person name="Ezra D."/>
            <person name="Gonzalez J."/>
            <person name="Henrissat B."/>
            <person name="Kuo A."/>
            <person name="Liang C."/>
            <person name="Lipzen A."/>
            <person name="Lutzoni F."/>
            <person name="Magnuson J."/>
            <person name="Mondo S."/>
            <person name="Nolan M."/>
            <person name="Ohm R."/>
            <person name="Pangilinan J."/>
            <person name="Park H.-J."/>
            <person name="Ramirez L."/>
            <person name="Alfaro M."/>
            <person name="Sun H."/>
            <person name="Tritt A."/>
            <person name="Yoshinaga Y."/>
            <person name="Zwiers L.-H."/>
            <person name="Turgeon B."/>
            <person name="Goodwin S."/>
            <person name="Spatafora J."/>
            <person name="Crous P."/>
            <person name="Grigoriev I."/>
        </authorList>
    </citation>
    <scope>NUCLEOTIDE SEQUENCE</scope>
    <source>
        <strain evidence="1">ATCC 200398</strain>
    </source>
</reference>
<gene>
    <name evidence="1" type="ORF">BDR25DRAFT_238012</name>
</gene>
<keyword evidence="2" id="KW-1185">Reference proteome</keyword>
<protein>
    <submittedName>
        <fullName evidence="1">Uncharacterized protein</fullName>
    </submittedName>
</protein>
<evidence type="ECO:0000313" key="1">
    <source>
        <dbReference type="EMBL" id="KAF2466167.1"/>
    </source>
</evidence>
<proteinExistence type="predicted"/>
<evidence type="ECO:0000313" key="2">
    <source>
        <dbReference type="Proteomes" id="UP000799755"/>
    </source>
</evidence>
<dbReference type="EMBL" id="MU003526">
    <property type="protein sequence ID" value="KAF2466167.1"/>
    <property type="molecule type" value="Genomic_DNA"/>
</dbReference>
<sequence length="531" mass="59188">DLKEVHVAMMAFSTCVGVGLFLQGGRAIYLAGPGLAFIAYIIGGSIEWATMASLGEMTALFPIEGPIFAFTCHFLDQGLGYAAGWLICFSWTIVVAAEILAITQLFKFRFDPHYLQKLQYPDPSLGWKVGQETSPAIWCVIFMAIILAVNFLPIRRYGQVEYCVGTIKILFFVLLIMFNIVLSGLQLVPRGGRFWTYNAPYGFAVQNYTIPLATAKFPYEGNYARKVITGDAGRLAGMWSAITTTIFSMTGFETVAISAAENRDLRRSEAIKLATRKTGIRVVILYTLAIATVGLNVPYTDPYLRDMSINSINFGQDSPFILSAVYNHLRGWPHFFNAFYIFSATTCGINALYNASRTLHAMARIKEAWPSWGPVQSGRERLERTHAGIPFVAITTCWLFSFLAFLATKPFPAKVLGRIATNSVASHLVVNIVICLTYLRFYKRIKLAAGGQDPTVDQHLARAFDRDNRRYPYKSRGQYMRALYALFGSLLVCLFNGWRSFVSPMSIPDILVAYISVRSPQSHSFCSATPL</sequence>
<comment type="caution">
    <text evidence="1">The sequence shown here is derived from an EMBL/GenBank/DDBJ whole genome shotgun (WGS) entry which is preliminary data.</text>
</comment>
<organism evidence="1 2">
    <name type="scientific">Lindgomyces ingoldianus</name>
    <dbReference type="NCBI Taxonomy" id="673940"/>
    <lineage>
        <taxon>Eukaryota</taxon>
        <taxon>Fungi</taxon>
        <taxon>Dikarya</taxon>
        <taxon>Ascomycota</taxon>
        <taxon>Pezizomycotina</taxon>
        <taxon>Dothideomycetes</taxon>
        <taxon>Pleosporomycetidae</taxon>
        <taxon>Pleosporales</taxon>
        <taxon>Lindgomycetaceae</taxon>
        <taxon>Lindgomyces</taxon>
    </lineage>
</organism>
<accession>A0ACB6QIL1</accession>